<dbReference type="Gene3D" id="1.10.357.10">
    <property type="entry name" value="Tetracycline Repressor, domain 2"/>
    <property type="match status" value="1"/>
</dbReference>
<dbReference type="SUPFAM" id="SSF46689">
    <property type="entry name" value="Homeodomain-like"/>
    <property type="match status" value="1"/>
</dbReference>
<dbReference type="InterPro" id="IPR009057">
    <property type="entry name" value="Homeodomain-like_sf"/>
</dbReference>
<gene>
    <name evidence="7" type="ORF">E3O19_13185</name>
</gene>
<evidence type="ECO:0000256" key="4">
    <source>
        <dbReference type="PROSITE-ProRule" id="PRU00335"/>
    </source>
</evidence>
<dbReference type="PROSITE" id="PS50977">
    <property type="entry name" value="HTH_TETR_2"/>
    <property type="match status" value="1"/>
</dbReference>
<evidence type="ECO:0000313" key="7">
    <source>
        <dbReference type="EMBL" id="TFC12433.1"/>
    </source>
</evidence>
<keyword evidence="2 4" id="KW-0238">DNA-binding</keyword>
<keyword evidence="1" id="KW-0805">Transcription regulation</keyword>
<evidence type="ECO:0000256" key="3">
    <source>
        <dbReference type="ARBA" id="ARBA00023163"/>
    </source>
</evidence>
<dbReference type="Pfam" id="PF00440">
    <property type="entry name" value="TetR_N"/>
    <property type="match status" value="1"/>
</dbReference>
<dbReference type="InterPro" id="IPR001647">
    <property type="entry name" value="HTH_TetR"/>
</dbReference>
<dbReference type="Gene3D" id="1.10.10.60">
    <property type="entry name" value="Homeodomain-like"/>
    <property type="match status" value="1"/>
</dbReference>
<sequence length="224" mass="24476">MTKHSRAYDSRGRQAQADRSRDATLDIARKQFLANGYAATTMVSIAADAGVAVDTVHKAFGGKVGLARAIFERGLAGAGMISAPQRSDDMQNIERDPRAVVQAWGMFSTEVAPLVAPIYLLIREAAAVDPDMAALLADSQQERRERMRHNARTLADRGHLRQGVTVESATDVLWTYSSPELYELLVMHCGWDSARYGRFLGDALAAALLDLPEKSEPTWSSAEL</sequence>
<evidence type="ECO:0000259" key="6">
    <source>
        <dbReference type="PROSITE" id="PS50977"/>
    </source>
</evidence>
<dbReference type="OrthoDB" id="5177743at2"/>
<dbReference type="RefSeq" id="WP_134568309.1">
    <property type="nucleotide sequence ID" value="NZ_SOFP01000062.1"/>
</dbReference>
<evidence type="ECO:0000256" key="5">
    <source>
        <dbReference type="SAM" id="MobiDB-lite"/>
    </source>
</evidence>
<name>A0A4R8WLZ1_9MICO</name>
<dbReference type="GO" id="GO:0000976">
    <property type="term" value="F:transcription cis-regulatory region binding"/>
    <property type="evidence" value="ECO:0007669"/>
    <property type="project" value="TreeGrafter"/>
</dbReference>
<evidence type="ECO:0000256" key="2">
    <source>
        <dbReference type="ARBA" id="ARBA00023125"/>
    </source>
</evidence>
<feature type="DNA-binding region" description="H-T-H motif" evidence="4">
    <location>
        <begin position="41"/>
        <end position="60"/>
    </location>
</feature>
<evidence type="ECO:0000313" key="8">
    <source>
        <dbReference type="Proteomes" id="UP000298412"/>
    </source>
</evidence>
<dbReference type="InterPro" id="IPR050109">
    <property type="entry name" value="HTH-type_TetR-like_transc_reg"/>
</dbReference>
<reference evidence="7 8" key="1">
    <citation type="submission" date="2019-03" db="EMBL/GenBank/DDBJ databases">
        <title>Genomics of glacier-inhabiting Cryobacterium strains.</title>
        <authorList>
            <person name="Liu Q."/>
            <person name="Xin Y.-H."/>
        </authorList>
    </citation>
    <scope>NUCLEOTIDE SEQUENCE [LARGE SCALE GENOMIC DNA]</scope>
    <source>
        <strain evidence="7 8">MDT1-3</strain>
    </source>
</reference>
<proteinExistence type="predicted"/>
<dbReference type="EMBL" id="SOFP01000062">
    <property type="protein sequence ID" value="TFC12433.1"/>
    <property type="molecule type" value="Genomic_DNA"/>
</dbReference>
<protein>
    <submittedName>
        <fullName evidence="7">TetR/AcrR family transcriptional regulator</fullName>
    </submittedName>
</protein>
<comment type="caution">
    <text evidence="7">The sequence shown here is derived from an EMBL/GenBank/DDBJ whole genome shotgun (WGS) entry which is preliminary data.</text>
</comment>
<feature type="domain" description="HTH tetR-type" evidence="6">
    <location>
        <begin position="18"/>
        <end position="78"/>
    </location>
</feature>
<evidence type="ECO:0000256" key="1">
    <source>
        <dbReference type="ARBA" id="ARBA00023015"/>
    </source>
</evidence>
<dbReference type="PANTHER" id="PTHR30055">
    <property type="entry name" value="HTH-TYPE TRANSCRIPTIONAL REGULATOR RUTR"/>
    <property type="match status" value="1"/>
</dbReference>
<dbReference type="PANTHER" id="PTHR30055:SF234">
    <property type="entry name" value="HTH-TYPE TRANSCRIPTIONAL REGULATOR BETI"/>
    <property type="match status" value="1"/>
</dbReference>
<dbReference type="AlphaFoldDB" id="A0A4R8WLZ1"/>
<dbReference type="SUPFAM" id="SSF48498">
    <property type="entry name" value="Tetracyclin repressor-like, C-terminal domain"/>
    <property type="match status" value="1"/>
</dbReference>
<keyword evidence="8" id="KW-1185">Reference proteome</keyword>
<organism evidence="7 8">
    <name type="scientific">Cryobacterium algoritolerans</name>
    <dbReference type="NCBI Taxonomy" id="1259184"/>
    <lineage>
        <taxon>Bacteria</taxon>
        <taxon>Bacillati</taxon>
        <taxon>Actinomycetota</taxon>
        <taxon>Actinomycetes</taxon>
        <taxon>Micrococcales</taxon>
        <taxon>Microbacteriaceae</taxon>
        <taxon>Cryobacterium</taxon>
    </lineage>
</organism>
<keyword evidence="3" id="KW-0804">Transcription</keyword>
<accession>A0A4R8WLZ1</accession>
<feature type="region of interest" description="Disordered" evidence="5">
    <location>
        <begin position="1"/>
        <end position="22"/>
    </location>
</feature>
<dbReference type="Proteomes" id="UP000298412">
    <property type="component" value="Unassembled WGS sequence"/>
</dbReference>
<dbReference type="InterPro" id="IPR036271">
    <property type="entry name" value="Tet_transcr_reg_TetR-rel_C_sf"/>
</dbReference>
<dbReference type="GO" id="GO:0003700">
    <property type="term" value="F:DNA-binding transcription factor activity"/>
    <property type="evidence" value="ECO:0007669"/>
    <property type="project" value="TreeGrafter"/>
</dbReference>